<feature type="region of interest" description="Disordered" evidence="16">
    <location>
        <begin position="666"/>
        <end position="688"/>
    </location>
</feature>
<keyword evidence="6" id="KW-0863">Zinc-finger</keyword>
<evidence type="ECO:0000256" key="7">
    <source>
        <dbReference type="ARBA" id="ARBA00022833"/>
    </source>
</evidence>
<dbReference type="InterPro" id="IPR023406">
    <property type="entry name" value="Topo_IA_AS"/>
</dbReference>
<dbReference type="PANTHER" id="PTHR11390:SF21">
    <property type="entry name" value="DNA TOPOISOMERASE 3-ALPHA"/>
    <property type="match status" value="1"/>
</dbReference>
<protein>
    <recommendedName>
        <fullName evidence="3">DNA topoisomerase</fullName>
        <ecNumber evidence="3">5.6.2.1</ecNumber>
    </recommendedName>
    <alternativeName>
        <fullName evidence="15">Omega-protein</fullName>
    </alternativeName>
    <alternativeName>
        <fullName evidence="14">Relaxing enzyme</fullName>
    </alternativeName>
    <alternativeName>
        <fullName evidence="12">Swivelase</fullName>
    </alternativeName>
    <alternativeName>
        <fullName evidence="13">Untwisting enzyme</fullName>
    </alternativeName>
</protein>
<dbReference type="InterPro" id="IPR023405">
    <property type="entry name" value="Topo_IA_core_domain"/>
</dbReference>
<evidence type="ECO:0000256" key="15">
    <source>
        <dbReference type="ARBA" id="ARBA00032877"/>
    </source>
</evidence>
<dbReference type="SMART" id="SM00437">
    <property type="entry name" value="TOP1Ac"/>
    <property type="match status" value="1"/>
</dbReference>
<dbReference type="Pfam" id="PF01751">
    <property type="entry name" value="Toprim"/>
    <property type="match status" value="1"/>
</dbReference>
<dbReference type="GO" id="GO:0006281">
    <property type="term" value="P:DNA repair"/>
    <property type="evidence" value="ECO:0007669"/>
    <property type="project" value="TreeGrafter"/>
</dbReference>
<keyword evidence="11 19" id="KW-0413">Isomerase</keyword>
<keyword evidence="7" id="KW-0862">Zinc</keyword>
<sequence length="688" mass="77195">MKTLVIAEKPSVAASLAKVLNATQKTRHYYSGAQYIVTWALGHLLTLKMPEDYKPAWQKWTLTDLPLMPKKMQIKPLPKTRAQLKAIAGLVKRSDVKQAVIATDAGREGELVARWILDYLKFNKPVKRLWISSQTDKAIRSGFAHLKPSHDYDQLYAAAQARAEADWLVGLNVTRALTVKYQDSLSAGRVQTPTLGLVATQAAKIQQFKPQTYYSLTLQTKSGVAQLADNPHLSAAAAQKKQQQLQQSVYAVKAVKEKQKRQKAPLPYDLTELQKVANQRYQFSAKKTLAALQNLYERYKVVTYPRTDSKYLTQDLKATMPERLAAISGYVPEAKPLAAKKAPVVQKRVFNDAKVTDHYGLIPTEQMPQPALFANDERKIYDLIVARFIGLFLPDYQETQYTYQLDDDFVLKQTQVTQAGFKVGVNATKTVKPLSIGTKLSGTVRLNKELTQAPKPLSEATLLVQMEKQGLGTPATRAEIIEKLVTSGLMVRTGTHLEVTPKGKQLLKLVNPRLTTPGLTAKWEQQLQQIERGELVKAQFIHQIKLATTDLVQEVKRSTAAYKDFNLTTKVCPKCGAKLRQKQTRQGVLLVCSNQNCNYYRRRDPKVTNHRCPQCHKKMVLLTGEHGRYFKCIHCNITEKVGAAKGKGKAKMNRHETRRLLKKVNQEDAPGESALAQALKTAMAQKKS</sequence>
<dbReference type="EMBL" id="AYYI01000053">
    <property type="protein sequence ID" value="KRM96692.1"/>
    <property type="molecule type" value="Genomic_DNA"/>
</dbReference>
<keyword evidence="5" id="KW-0677">Repeat</keyword>
<comment type="similarity">
    <text evidence="2">Belongs to the type IA topoisomerase family.</text>
</comment>
<dbReference type="Pfam" id="PF01396">
    <property type="entry name" value="Zn_ribbon_Top1"/>
    <property type="match status" value="2"/>
</dbReference>
<dbReference type="InterPro" id="IPR013498">
    <property type="entry name" value="Topo_IA_Znf"/>
</dbReference>
<dbReference type="InterPro" id="IPR013826">
    <property type="entry name" value="Topo_IA_cen_sub3"/>
</dbReference>
<dbReference type="RefSeq" id="WP_057874298.1">
    <property type="nucleotide sequence ID" value="NZ_AYYI01000053.1"/>
</dbReference>
<dbReference type="InterPro" id="IPR000380">
    <property type="entry name" value="Topo_IA"/>
</dbReference>
<evidence type="ECO:0000256" key="3">
    <source>
        <dbReference type="ARBA" id="ARBA00012891"/>
    </source>
</evidence>
<evidence type="ECO:0000256" key="5">
    <source>
        <dbReference type="ARBA" id="ARBA00022737"/>
    </source>
</evidence>
<dbReference type="CDD" id="cd03362">
    <property type="entry name" value="TOPRIM_TopoIA_TopoIII"/>
    <property type="match status" value="1"/>
</dbReference>
<dbReference type="PROSITE" id="PS50880">
    <property type="entry name" value="TOPRIM"/>
    <property type="match status" value="1"/>
</dbReference>
<comment type="catalytic activity">
    <reaction evidence="1">
        <text>ATP-independent breakage of single-stranded DNA, followed by passage and rejoining.</text>
        <dbReference type="EC" id="5.6.2.1"/>
    </reaction>
</comment>
<dbReference type="PROSITE" id="PS52039">
    <property type="entry name" value="TOPO_IA_2"/>
    <property type="match status" value="1"/>
</dbReference>
<evidence type="ECO:0000256" key="1">
    <source>
        <dbReference type="ARBA" id="ARBA00000213"/>
    </source>
</evidence>
<keyword evidence="20" id="KW-1185">Reference proteome</keyword>
<dbReference type="Gene3D" id="3.40.50.140">
    <property type="match status" value="1"/>
</dbReference>
<dbReference type="GO" id="GO:0006265">
    <property type="term" value="P:DNA topological change"/>
    <property type="evidence" value="ECO:0007669"/>
    <property type="project" value="InterPro"/>
</dbReference>
<name>A0A0R2D455_9LACO</name>
<comment type="caution">
    <text evidence="19">The sequence shown here is derived from an EMBL/GenBank/DDBJ whole genome shotgun (WGS) entry which is preliminary data.</text>
</comment>
<evidence type="ECO:0000313" key="20">
    <source>
        <dbReference type="Proteomes" id="UP000051638"/>
    </source>
</evidence>
<dbReference type="GO" id="GO:0043597">
    <property type="term" value="C:cytoplasmic replication fork"/>
    <property type="evidence" value="ECO:0007669"/>
    <property type="project" value="TreeGrafter"/>
</dbReference>
<proteinExistence type="inferred from homology"/>
<evidence type="ECO:0000313" key="19">
    <source>
        <dbReference type="EMBL" id="KRM96692.1"/>
    </source>
</evidence>
<organism evidence="19 20">
    <name type="scientific">Loigolactobacillus rennini DSM 20253</name>
    <dbReference type="NCBI Taxonomy" id="1423796"/>
    <lineage>
        <taxon>Bacteria</taxon>
        <taxon>Bacillati</taxon>
        <taxon>Bacillota</taxon>
        <taxon>Bacilli</taxon>
        <taxon>Lactobacillales</taxon>
        <taxon>Lactobacillaceae</taxon>
        <taxon>Loigolactobacillus</taxon>
    </lineage>
</organism>
<evidence type="ECO:0000256" key="2">
    <source>
        <dbReference type="ARBA" id="ARBA00009446"/>
    </source>
</evidence>
<evidence type="ECO:0000256" key="9">
    <source>
        <dbReference type="ARBA" id="ARBA00023029"/>
    </source>
</evidence>
<dbReference type="InterPro" id="IPR003601">
    <property type="entry name" value="Topo_IA_2"/>
</dbReference>
<dbReference type="GO" id="GO:0003917">
    <property type="term" value="F:DNA topoisomerase type I (single strand cut, ATP-independent) activity"/>
    <property type="evidence" value="ECO:0007669"/>
    <property type="project" value="UniProtKB-EC"/>
</dbReference>
<dbReference type="GO" id="GO:0003677">
    <property type="term" value="F:DNA binding"/>
    <property type="evidence" value="ECO:0007669"/>
    <property type="project" value="UniProtKB-KW"/>
</dbReference>
<evidence type="ECO:0000259" key="18">
    <source>
        <dbReference type="PROSITE" id="PS52039"/>
    </source>
</evidence>
<keyword evidence="10" id="KW-0238">DNA-binding</keyword>
<evidence type="ECO:0000256" key="4">
    <source>
        <dbReference type="ARBA" id="ARBA00022723"/>
    </source>
</evidence>
<evidence type="ECO:0000256" key="14">
    <source>
        <dbReference type="ARBA" id="ARBA00032235"/>
    </source>
</evidence>
<dbReference type="Proteomes" id="UP000051638">
    <property type="component" value="Unassembled WGS sequence"/>
</dbReference>
<evidence type="ECO:0000256" key="10">
    <source>
        <dbReference type="ARBA" id="ARBA00023125"/>
    </source>
</evidence>
<gene>
    <name evidence="19" type="ORF">FC24_GL001858</name>
</gene>
<dbReference type="NCBIfam" id="NF005829">
    <property type="entry name" value="PRK07726.1"/>
    <property type="match status" value="1"/>
</dbReference>
<dbReference type="InterPro" id="IPR005738">
    <property type="entry name" value="TopoIII"/>
</dbReference>
<dbReference type="GO" id="GO:0008270">
    <property type="term" value="F:zinc ion binding"/>
    <property type="evidence" value="ECO:0007669"/>
    <property type="project" value="UniProtKB-KW"/>
</dbReference>
<dbReference type="SMART" id="SM00436">
    <property type="entry name" value="TOP1Bc"/>
    <property type="match status" value="1"/>
</dbReference>
<evidence type="ECO:0000256" key="11">
    <source>
        <dbReference type="ARBA" id="ARBA00023235"/>
    </source>
</evidence>
<dbReference type="InterPro" id="IPR013497">
    <property type="entry name" value="Topo_IA_cen"/>
</dbReference>
<dbReference type="Pfam" id="PF01131">
    <property type="entry name" value="Topoisom_bac"/>
    <property type="match status" value="1"/>
</dbReference>
<evidence type="ECO:0000256" key="8">
    <source>
        <dbReference type="ARBA" id="ARBA00022842"/>
    </source>
</evidence>
<feature type="domain" description="Toprim" evidence="17">
    <location>
        <begin position="2"/>
        <end position="135"/>
    </location>
</feature>
<dbReference type="AlphaFoldDB" id="A0A0R2D455"/>
<dbReference type="InterPro" id="IPR006171">
    <property type="entry name" value="TOPRIM_dom"/>
</dbReference>
<keyword evidence="4" id="KW-0479">Metal-binding</keyword>
<dbReference type="SMART" id="SM00493">
    <property type="entry name" value="TOPRIM"/>
    <property type="match status" value="1"/>
</dbReference>
<dbReference type="GO" id="GO:0006310">
    <property type="term" value="P:DNA recombination"/>
    <property type="evidence" value="ECO:0007669"/>
    <property type="project" value="TreeGrafter"/>
</dbReference>
<dbReference type="PATRIC" id="fig|1423796.3.peg.1887"/>
<evidence type="ECO:0000259" key="17">
    <source>
        <dbReference type="PROSITE" id="PS50880"/>
    </source>
</evidence>
<dbReference type="OrthoDB" id="9803554at2"/>
<evidence type="ECO:0000256" key="12">
    <source>
        <dbReference type="ARBA" id="ARBA00030003"/>
    </source>
</evidence>
<dbReference type="Gene3D" id="1.10.460.10">
    <property type="entry name" value="Topoisomerase I, domain 2"/>
    <property type="match status" value="1"/>
</dbReference>
<keyword evidence="8" id="KW-0460">Magnesium</keyword>
<dbReference type="PROSITE" id="PS00396">
    <property type="entry name" value="TOPO_IA_1"/>
    <property type="match status" value="1"/>
</dbReference>
<dbReference type="CDD" id="cd00186">
    <property type="entry name" value="TOP1Ac"/>
    <property type="match status" value="1"/>
</dbReference>
<keyword evidence="9" id="KW-0799">Topoisomerase</keyword>
<dbReference type="InterPro" id="IPR003602">
    <property type="entry name" value="Topo_IA_DNA-bd_dom"/>
</dbReference>
<dbReference type="Gene3D" id="1.10.290.10">
    <property type="entry name" value="Topoisomerase I, domain 4"/>
    <property type="match status" value="1"/>
</dbReference>
<dbReference type="PRINTS" id="PR00417">
    <property type="entry name" value="PRTPISMRASEI"/>
</dbReference>
<dbReference type="STRING" id="1423796.FC24_GL001858"/>
<feature type="domain" description="Topo IA-type catalytic" evidence="18">
    <location>
        <begin position="152"/>
        <end position="552"/>
    </location>
</feature>
<accession>A0A0R2D455</accession>
<dbReference type="Gene3D" id="2.70.20.10">
    <property type="entry name" value="Topoisomerase I, domain 3"/>
    <property type="match status" value="1"/>
</dbReference>
<dbReference type="PANTHER" id="PTHR11390">
    <property type="entry name" value="PROKARYOTIC DNA TOPOISOMERASE"/>
    <property type="match status" value="1"/>
</dbReference>
<reference evidence="19 20" key="1">
    <citation type="journal article" date="2015" name="Genome Announc.">
        <title>Expanding the biotechnology potential of lactobacilli through comparative genomics of 213 strains and associated genera.</title>
        <authorList>
            <person name="Sun Z."/>
            <person name="Harris H.M."/>
            <person name="McCann A."/>
            <person name="Guo C."/>
            <person name="Argimon S."/>
            <person name="Zhang W."/>
            <person name="Yang X."/>
            <person name="Jeffery I.B."/>
            <person name="Cooney J.C."/>
            <person name="Kagawa T.F."/>
            <person name="Liu W."/>
            <person name="Song Y."/>
            <person name="Salvetti E."/>
            <person name="Wrobel A."/>
            <person name="Rasinkangas P."/>
            <person name="Parkhill J."/>
            <person name="Rea M.C."/>
            <person name="O'Sullivan O."/>
            <person name="Ritari J."/>
            <person name="Douillard F.P."/>
            <person name="Paul Ross R."/>
            <person name="Yang R."/>
            <person name="Briner A.E."/>
            <person name="Felis G.E."/>
            <person name="de Vos W.M."/>
            <person name="Barrangou R."/>
            <person name="Klaenhammer T.R."/>
            <person name="Caufield P.W."/>
            <person name="Cui Y."/>
            <person name="Zhang H."/>
            <person name="O'Toole P.W."/>
        </authorList>
    </citation>
    <scope>NUCLEOTIDE SEQUENCE [LARGE SCALE GENOMIC DNA]</scope>
    <source>
        <strain evidence="19 20">DSM 20253</strain>
    </source>
</reference>
<evidence type="ECO:0000256" key="13">
    <source>
        <dbReference type="ARBA" id="ARBA00031985"/>
    </source>
</evidence>
<dbReference type="NCBIfam" id="TIGR01056">
    <property type="entry name" value="topB"/>
    <property type="match status" value="1"/>
</dbReference>
<dbReference type="SUPFAM" id="SSF56712">
    <property type="entry name" value="Prokaryotic type I DNA topoisomerase"/>
    <property type="match status" value="1"/>
</dbReference>
<dbReference type="InterPro" id="IPR013825">
    <property type="entry name" value="Topo_IA_cen_sub2"/>
</dbReference>
<evidence type="ECO:0000256" key="6">
    <source>
        <dbReference type="ARBA" id="ARBA00022771"/>
    </source>
</evidence>
<dbReference type="InterPro" id="IPR034144">
    <property type="entry name" value="TOPRIM_TopoIII"/>
</dbReference>
<dbReference type="InterPro" id="IPR013824">
    <property type="entry name" value="Topo_IA_cen_sub1"/>
</dbReference>
<evidence type="ECO:0000256" key="16">
    <source>
        <dbReference type="SAM" id="MobiDB-lite"/>
    </source>
</evidence>
<dbReference type="EC" id="5.6.2.1" evidence="3"/>